<feature type="transmembrane region" description="Helical" evidence="9">
    <location>
        <begin position="16"/>
        <end position="38"/>
    </location>
</feature>
<sequence length="283" mass="31959">MEVAWNSHVLEVTYTVLGWVAFVIWSCSLYPQVFLNYFRKSVVGLNFNYLLLNNTKHTLYLIYNTALYFSPAVQFQYQVKYGFDEMIPVAANDVAFSTHCVLLTAVLLIQVAIYERGDQSLSKITIGIITTVWITVAICSFIAFPSKSWLWLISIFNIMQVILATIKYIPQAVMNFKRKSTCGFSIGNILLDFTGGMTNYSQMVTQSIDQNSWVNFSGNIGKVLLSLVSIFFDILFMCQHYVLYPSMSVASTQPSKLNEKLTEPLIKSHVQPVTANIPVAESV</sequence>
<evidence type="ECO:0000256" key="9">
    <source>
        <dbReference type="SAM" id="Phobius"/>
    </source>
</evidence>
<dbReference type="FunFam" id="1.20.1280.290:FF:000018">
    <property type="entry name" value="Cystinosin homolog"/>
    <property type="match status" value="1"/>
</dbReference>
<feature type="transmembrane region" description="Helical" evidence="9">
    <location>
        <begin position="89"/>
        <end position="112"/>
    </location>
</feature>
<keyword evidence="11" id="KW-1185">Reference proteome</keyword>
<feature type="transmembrane region" description="Helical" evidence="9">
    <location>
        <begin position="124"/>
        <end position="143"/>
    </location>
</feature>
<proteinExistence type="predicted"/>
<dbReference type="SMART" id="SM00679">
    <property type="entry name" value="CTNS"/>
    <property type="match status" value="2"/>
</dbReference>
<keyword evidence="3 9" id="KW-0812">Transmembrane</keyword>
<comment type="caution">
    <text evidence="10">The sequence shown here is derived from an EMBL/GenBank/DDBJ whole genome shotgun (WGS) entry which is preliminary data.</text>
</comment>
<keyword evidence="2" id="KW-0813">Transport</keyword>
<name>A0AAN9F1E6_CROPI</name>
<evidence type="ECO:0000313" key="10">
    <source>
        <dbReference type="EMBL" id="KAK7266854.1"/>
    </source>
</evidence>
<dbReference type="Pfam" id="PF04193">
    <property type="entry name" value="PQ-loop"/>
    <property type="match status" value="2"/>
</dbReference>
<keyword evidence="4" id="KW-0677">Repeat</keyword>
<evidence type="ECO:0000256" key="8">
    <source>
        <dbReference type="ARBA" id="ARBA00074957"/>
    </source>
</evidence>
<reference evidence="10 11" key="1">
    <citation type="submission" date="2024-01" db="EMBL/GenBank/DDBJ databases">
        <title>The genomes of 5 underutilized Papilionoideae crops provide insights into root nodulation and disease resistanc.</title>
        <authorList>
            <person name="Yuan L."/>
        </authorList>
    </citation>
    <scope>NUCLEOTIDE SEQUENCE [LARGE SCALE GENOMIC DNA]</scope>
    <source>
        <strain evidence="10">ZHUSHIDOU_FW_LH</strain>
        <tissue evidence="10">Leaf</tissue>
    </source>
</reference>
<dbReference type="InterPro" id="IPR005282">
    <property type="entry name" value="LC_transporter"/>
</dbReference>
<keyword evidence="6 9" id="KW-0472">Membrane</keyword>
<evidence type="ECO:0000256" key="5">
    <source>
        <dbReference type="ARBA" id="ARBA00022989"/>
    </source>
</evidence>
<dbReference type="Gene3D" id="1.20.1280.290">
    <property type="match status" value="1"/>
</dbReference>
<feature type="transmembrane region" description="Helical" evidence="9">
    <location>
        <begin position="149"/>
        <end position="169"/>
    </location>
</feature>
<dbReference type="PANTHER" id="PTHR13131:SF5">
    <property type="entry name" value="CYSTINOSIN"/>
    <property type="match status" value="1"/>
</dbReference>
<dbReference type="GO" id="GO:0015184">
    <property type="term" value="F:L-cystine transmembrane transporter activity"/>
    <property type="evidence" value="ECO:0007669"/>
    <property type="project" value="TreeGrafter"/>
</dbReference>
<evidence type="ECO:0000256" key="4">
    <source>
        <dbReference type="ARBA" id="ARBA00022737"/>
    </source>
</evidence>
<dbReference type="GO" id="GO:0005765">
    <property type="term" value="C:lysosomal membrane"/>
    <property type="evidence" value="ECO:0007669"/>
    <property type="project" value="UniProtKB-SubCell"/>
</dbReference>
<evidence type="ECO:0000256" key="1">
    <source>
        <dbReference type="ARBA" id="ARBA00004155"/>
    </source>
</evidence>
<organism evidence="10 11">
    <name type="scientific">Crotalaria pallida</name>
    <name type="common">Smooth rattlebox</name>
    <name type="synonym">Crotalaria striata</name>
    <dbReference type="NCBI Taxonomy" id="3830"/>
    <lineage>
        <taxon>Eukaryota</taxon>
        <taxon>Viridiplantae</taxon>
        <taxon>Streptophyta</taxon>
        <taxon>Embryophyta</taxon>
        <taxon>Tracheophyta</taxon>
        <taxon>Spermatophyta</taxon>
        <taxon>Magnoliopsida</taxon>
        <taxon>eudicotyledons</taxon>
        <taxon>Gunneridae</taxon>
        <taxon>Pentapetalae</taxon>
        <taxon>rosids</taxon>
        <taxon>fabids</taxon>
        <taxon>Fabales</taxon>
        <taxon>Fabaceae</taxon>
        <taxon>Papilionoideae</taxon>
        <taxon>50 kb inversion clade</taxon>
        <taxon>genistoids sensu lato</taxon>
        <taxon>core genistoids</taxon>
        <taxon>Crotalarieae</taxon>
        <taxon>Crotalaria</taxon>
    </lineage>
</organism>
<evidence type="ECO:0000256" key="2">
    <source>
        <dbReference type="ARBA" id="ARBA00022448"/>
    </source>
</evidence>
<gene>
    <name evidence="10" type="ORF">RIF29_19512</name>
</gene>
<dbReference type="Proteomes" id="UP001372338">
    <property type="component" value="Unassembled WGS sequence"/>
</dbReference>
<evidence type="ECO:0000256" key="6">
    <source>
        <dbReference type="ARBA" id="ARBA00023136"/>
    </source>
</evidence>
<dbReference type="PANTHER" id="PTHR13131">
    <property type="entry name" value="CYSTINOSIN"/>
    <property type="match status" value="1"/>
</dbReference>
<keyword evidence="7" id="KW-0458">Lysosome</keyword>
<keyword evidence="5 9" id="KW-1133">Transmembrane helix</keyword>
<dbReference type="InterPro" id="IPR006603">
    <property type="entry name" value="PQ-loop_rpt"/>
</dbReference>
<accession>A0AAN9F1E6</accession>
<comment type="subcellular location">
    <subcellularLocation>
        <location evidence="1">Lysosome membrane</location>
        <topology evidence="1">Multi-pass membrane protein</topology>
    </subcellularLocation>
</comment>
<evidence type="ECO:0000256" key="7">
    <source>
        <dbReference type="ARBA" id="ARBA00023228"/>
    </source>
</evidence>
<evidence type="ECO:0000256" key="3">
    <source>
        <dbReference type="ARBA" id="ARBA00022692"/>
    </source>
</evidence>
<feature type="transmembrane region" description="Helical" evidence="9">
    <location>
        <begin position="59"/>
        <end position="77"/>
    </location>
</feature>
<feature type="transmembrane region" description="Helical" evidence="9">
    <location>
        <begin position="223"/>
        <end position="244"/>
    </location>
</feature>
<protein>
    <recommendedName>
        <fullName evidence="8">Cystinosin homolog</fullName>
    </recommendedName>
</protein>
<dbReference type="EMBL" id="JAYWIO010000004">
    <property type="protein sequence ID" value="KAK7266854.1"/>
    <property type="molecule type" value="Genomic_DNA"/>
</dbReference>
<evidence type="ECO:0000313" key="11">
    <source>
        <dbReference type="Proteomes" id="UP001372338"/>
    </source>
</evidence>
<dbReference type="AlphaFoldDB" id="A0AAN9F1E6"/>